<dbReference type="PANTHER" id="PTHR36503:SF3">
    <property type="entry name" value="BLR0126 PROTEIN"/>
    <property type="match status" value="1"/>
</dbReference>
<evidence type="ECO:0000313" key="2">
    <source>
        <dbReference type="EMBL" id="GCE31197.1"/>
    </source>
</evidence>
<evidence type="ECO:0000259" key="1">
    <source>
        <dbReference type="PROSITE" id="PS51819"/>
    </source>
</evidence>
<protein>
    <recommendedName>
        <fullName evidence="1">VOC domain-containing protein</fullName>
    </recommendedName>
</protein>
<dbReference type="InterPro" id="IPR029068">
    <property type="entry name" value="Glyas_Bleomycin-R_OHBP_Dase"/>
</dbReference>
<dbReference type="Proteomes" id="UP000287171">
    <property type="component" value="Unassembled WGS sequence"/>
</dbReference>
<dbReference type="RefSeq" id="WP_126631187.1">
    <property type="nucleotide sequence ID" value="NZ_BIFT01000002.1"/>
</dbReference>
<feature type="domain" description="VOC" evidence="1">
    <location>
        <begin position="4"/>
        <end position="126"/>
    </location>
</feature>
<gene>
    <name evidence="2" type="ORF">KDA_66810</name>
</gene>
<keyword evidence="3" id="KW-1185">Reference proteome</keyword>
<proteinExistence type="predicted"/>
<dbReference type="SUPFAM" id="SSF54593">
    <property type="entry name" value="Glyoxalase/Bleomycin resistance protein/Dihydroxybiphenyl dioxygenase"/>
    <property type="match status" value="1"/>
</dbReference>
<organism evidence="2 3">
    <name type="scientific">Dictyobacter alpinus</name>
    <dbReference type="NCBI Taxonomy" id="2014873"/>
    <lineage>
        <taxon>Bacteria</taxon>
        <taxon>Bacillati</taxon>
        <taxon>Chloroflexota</taxon>
        <taxon>Ktedonobacteria</taxon>
        <taxon>Ktedonobacterales</taxon>
        <taxon>Dictyobacteraceae</taxon>
        <taxon>Dictyobacter</taxon>
    </lineage>
</organism>
<dbReference type="InterPro" id="IPR004360">
    <property type="entry name" value="Glyas_Fos-R_dOase_dom"/>
</dbReference>
<comment type="caution">
    <text evidence="2">The sequence shown here is derived from an EMBL/GenBank/DDBJ whole genome shotgun (WGS) entry which is preliminary data.</text>
</comment>
<dbReference type="PANTHER" id="PTHR36503">
    <property type="entry name" value="BLR2520 PROTEIN"/>
    <property type="match status" value="1"/>
</dbReference>
<dbReference type="PROSITE" id="PS51819">
    <property type="entry name" value="VOC"/>
    <property type="match status" value="1"/>
</dbReference>
<name>A0A402BIV6_9CHLR</name>
<evidence type="ECO:0000313" key="3">
    <source>
        <dbReference type="Proteomes" id="UP000287171"/>
    </source>
</evidence>
<dbReference type="Pfam" id="PF00903">
    <property type="entry name" value="Glyoxalase"/>
    <property type="match status" value="1"/>
</dbReference>
<dbReference type="AlphaFoldDB" id="A0A402BIV6"/>
<dbReference type="OrthoDB" id="9796521at2"/>
<dbReference type="Gene3D" id="3.10.180.10">
    <property type="entry name" value="2,3-Dihydroxybiphenyl 1,2-Dioxygenase, domain 1"/>
    <property type="match status" value="1"/>
</dbReference>
<sequence>MFHKIDATVLFVQDLSKSIEFYRDTLELSLVFQDAGSATFKMENQYILLLAPSTATNLLSDEANPVKIEGSARFLLATGVENVDATYETLKSRGVTFLKPPISQPWGLRTAHFTDPEGNIWEINQSIEEN</sequence>
<dbReference type="EMBL" id="BIFT01000002">
    <property type="protein sequence ID" value="GCE31197.1"/>
    <property type="molecule type" value="Genomic_DNA"/>
</dbReference>
<reference evidence="3" key="1">
    <citation type="submission" date="2018-12" db="EMBL/GenBank/DDBJ databases">
        <title>Tengunoibacter tsumagoiensis gen. nov., sp. nov., Dictyobacter kobayashii sp. nov., D. alpinus sp. nov., and D. joshuensis sp. nov. and description of Dictyobacteraceae fam. nov. within the order Ktedonobacterales isolated from Tengu-no-mugimeshi.</title>
        <authorList>
            <person name="Wang C.M."/>
            <person name="Zheng Y."/>
            <person name="Sakai Y."/>
            <person name="Toyoda A."/>
            <person name="Minakuchi Y."/>
            <person name="Abe K."/>
            <person name="Yokota A."/>
            <person name="Yabe S."/>
        </authorList>
    </citation>
    <scope>NUCLEOTIDE SEQUENCE [LARGE SCALE GENOMIC DNA]</scope>
    <source>
        <strain evidence="3">Uno16</strain>
    </source>
</reference>
<accession>A0A402BIV6</accession>
<dbReference type="InterPro" id="IPR037523">
    <property type="entry name" value="VOC_core"/>
</dbReference>